<sequence length="99" mass="11570">MESILTFKNDLGLVTETKTEEESLENDIVHIGNKFYSASKKDPLRFWRLAQEYYQPKTIQNQTSYLNKIFPTQFVDDQIKEVMSPILENTQQLQSLLPA</sequence>
<evidence type="ECO:0000313" key="2">
    <source>
        <dbReference type="Proteomes" id="UP000765509"/>
    </source>
</evidence>
<evidence type="ECO:0000313" key="1">
    <source>
        <dbReference type="EMBL" id="MBW0584917.1"/>
    </source>
</evidence>
<name>A0A9Q3Q6N1_9BASI</name>
<accession>A0A9Q3Q6N1</accession>
<dbReference type="OrthoDB" id="2504565at2759"/>
<gene>
    <name evidence="1" type="ORF">O181_124632</name>
</gene>
<dbReference type="Proteomes" id="UP000765509">
    <property type="component" value="Unassembled WGS sequence"/>
</dbReference>
<protein>
    <submittedName>
        <fullName evidence="1">Uncharacterized protein</fullName>
    </submittedName>
</protein>
<organism evidence="1 2">
    <name type="scientific">Austropuccinia psidii MF-1</name>
    <dbReference type="NCBI Taxonomy" id="1389203"/>
    <lineage>
        <taxon>Eukaryota</taxon>
        <taxon>Fungi</taxon>
        <taxon>Dikarya</taxon>
        <taxon>Basidiomycota</taxon>
        <taxon>Pucciniomycotina</taxon>
        <taxon>Pucciniomycetes</taxon>
        <taxon>Pucciniales</taxon>
        <taxon>Sphaerophragmiaceae</taxon>
        <taxon>Austropuccinia</taxon>
    </lineage>
</organism>
<dbReference type="AlphaFoldDB" id="A0A9Q3Q6N1"/>
<keyword evidence="2" id="KW-1185">Reference proteome</keyword>
<comment type="caution">
    <text evidence="1">The sequence shown here is derived from an EMBL/GenBank/DDBJ whole genome shotgun (WGS) entry which is preliminary data.</text>
</comment>
<reference evidence="1" key="1">
    <citation type="submission" date="2021-03" db="EMBL/GenBank/DDBJ databases">
        <title>Draft genome sequence of rust myrtle Austropuccinia psidii MF-1, a brazilian biotype.</title>
        <authorList>
            <person name="Quecine M.C."/>
            <person name="Pachon D.M.R."/>
            <person name="Bonatelli M.L."/>
            <person name="Correr F.H."/>
            <person name="Franceschini L.M."/>
            <person name="Leite T.F."/>
            <person name="Margarido G.R.A."/>
            <person name="Almeida C.A."/>
            <person name="Ferrarezi J.A."/>
            <person name="Labate C.A."/>
        </authorList>
    </citation>
    <scope>NUCLEOTIDE SEQUENCE</scope>
    <source>
        <strain evidence="1">MF-1</strain>
    </source>
</reference>
<dbReference type="EMBL" id="AVOT02119431">
    <property type="protein sequence ID" value="MBW0584917.1"/>
    <property type="molecule type" value="Genomic_DNA"/>
</dbReference>
<proteinExistence type="predicted"/>